<sequence length="56" mass="6761">MIDDLLGVGIFFLSFVSIFFLAECFHEWAVAYKKRGYISKRQLKRMKKWLEIMEAR</sequence>
<evidence type="ECO:0000313" key="3">
    <source>
        <dbReference type="Proteomes" id="UP000018716"/>
    </source>
</evidence>
<accession>V8BDL5</accession>
<keyword evidence="3" id="KW-1185">Reference proteome</keyword>
<evidence type="ECO:0000256" key="1">
    <source>
        <dbReference type="SAM" id="Phobius"/>
    </source>
</evidence>
<keyword evidence="1" id="KW-0472">Membrane</keyword>
<protein>
    <submittedName>
        <fullName evidence="2">Uncharacterized protein</fullName>
    </submittedName>
</protein>
<dbReference type="RefSeq" id="WP_023918844.1">
    <property type="nucleotide sequence ID" value="NZ_KI669401.1"/>
</dbReference>
<feature type="transmembrane region" description="Helical" evidence="1">
    <location>
        <begin position="6"/>
        <end position="25"/>
    </location>
</feature>
<reference evidence="2 3" key="1">
    <citation type="submission" date="2013-10" db="EMBL/GenBank/DDBJ databases">
        <title>The Genome Sequence of Streptococcus parasanguinis CC87K.</title>
        <authorList>
            <consortium name="The Broad Institute Genomics Platform"/>
            <person name="Earl A."/>
            <person name="Allen-Vercoe E."/>
            <person name="Daigneault M."/>
            <person name="Young S.K."/>
            <person name="Zeng Q."/>
            <person name="Gargeya S."/>
            <person name="Fitzgerald M."/>
            <person name="Abouelleil A."/>
            <person name="Alvarado L."/>
            <person name="Chapman S.B."/>
            <person name="Gainer-Dewar J."/>
            <person name="Goldberg J."/>
            <person name="Griggs A."/>
            <person name="Gujja S."/>
            <person name="Hansen M."/>
            <person name="Howarth C."/>
            <person name="Imamovic A."/>
            <person name="Ireland A."/>
            <person name="Larimer J."/>
            <person name="McCowan C."/>
            <person name="Murphy C."/>
            <person name="Pearson M."/>
            <person name="Poon T.W."/>
            <person name="Priest M."/>
            <person name="Roberts A."/>
            <person name="Saif S."/>
            <person name="Shea T."/>
            <person name="Sykes S."/>
            <person name="Wortman J."/>
            <person name="Nusbaum C."/>
            <person name="Birren B."/>
        </authorList>
    </citation>
    <scope>NUCLEOTIDE SEQUENCE [LARGE SCALE GENOMIC DNA]</scope>
    <source>
        <strain evidence="2 3">CC87K</strain>
    </source>
</reference>
<keyword evidence="1" id="KW-1133">Transmembrane helix</keyword>
<dbReference type="Proteomes" id="UP000018716">
    <property type="component" value="Unassembled WGS sequence"/>
</dbReference>
<evidence type="ECO:0000313" key="2">
    <source>
        <dbReference type="EMBL" id="ETD12877.1"/>
    </source>
</evidence>
<gene>
    <name evidence="2" type="ORF">HMPREF1195_01011</name>
</gene>
<name>V8BDL5_STRPA</name>
<keyword evidence="1" id="KW-0812">Transmembrane</keyword>
<dbReference type="EMBL" id="AZJD01000004">
    <property type="protein sequence ID" value="ETD12877.1"/>
    <property type="molecule type" value="Genomic_DNA"/>
</dbReference>
<proteinExistence type="predicted"/>
<comment type="caution">
    <text evidence="2">The sequence shown here is derived from an EMBL/GenBank/DDBJ whole genome shotgun (WGS) entry which is preliminary data.</text>
</comment>
<dbReference type="AlphaFoldDB" id="V8BDL5"/>
<organism evidence="2 3">
    <name type="scientific">Streptococcus parasanguinis CC87K</name>
    <dbReference type="NCBI Taxonomy" id="1073372"/>
    <lineage>
        <taxon>Bacteria</taxon>
        <taxon>Bacillati</taxon>
        <taxon>Bacillota</taxon>
        <taxon>Bacilli</taxon>
        <taxon>Lactobacillales</taxon>
        <taxon>Streptococcaceae</taxon>
        <taxon>Streptococcus</taxon>
    </lineage>
</organism>
<dbReference type="HOGENOM" id="CLU_3012438_0_0_9"/>